<keyword evidence="2" id="KW-1185">Reference proteome</keyword>
<evidence type="ECO:0000313" key="1">
    <source>
        <dbReference type="EMBL" id="GAA1208751.1"/>
    </source>
</evidence>
<reference evidence="2" key="1">
    <citation type="journal article" date="2019" name="Int. J. Syst. Evol. Microbiol.">
        <title>The Global Catalogue of Microorganisms (GCM) 10K type strain sequencing project: providing services to taxonomists for standard genome sequencing and annotation.</title>
        <authorList>
            <consortium name="The Broad Institute Genomics Platform"/>
            <consortium name="The Broad Institute Genome Sequencing Center for Infectious Disease"/>
            <person name="Wu L."/>
            <person name="Ma J."/>
        </authorList>
    </citation>
    <scope>NUCLEOTIDE SEQUENCE [LARGE SCALE GENOMIC DNA]</scope>
    <source>
        <strain evidence="2">JCM 12762</strain>
    </source>
</reference>
<organism evidence="1 2">
    <name type="scientific">Rhodoglobus aureus</name>
    <dbReference type="NCBI Taxonomy" id="191497"/>
    <lineage>
        <taxon>Bacteria</taxon>
        <taxon>Bacillati</taxon>
        <taxon>Actinomycetota</taxon>
        <taxon>Actinomycetes</taxon>
        <taxon>Micrococcales</taxon>
        <taxon>Microbacteriaceae</taxon>
        <taxon>Rhodoglobus</taxon>
    </lineage>
</organism>
<dbReference type="EMBL" id="BAAAKW010000011">
    <property type="protein sequence ID" value="GAA1208751.1"/>
    <property type="molecule type" value="Genomic_DNA"/>
</dbReference>
<comment type="caution">
    <text evidence="1">The sequence shown here is derived from an EMBL/GenBank/DDBJ whole genome shotgun (WGS) entry which is preliminary data.</text>
</comment>
<evidence type="ECO:0000313" key="2">
    <source>
        <dbReference type="Proteomes" id="UP001500943"/>
    </source>
</evidence>
<dbReference type="Proteomes" id="UP001500943">
    <property type="component" value="Unassembled WGS sequence"/>
</dbReference>
<gene>
    <name evidence="1" type="ORF">GCM10009655_04910</name>
</gene>
<proteinExistence type="predicted"/>
<name>A0ABP4G2K4_9MICO</name>
<protein>
    <submittedName>
        <fullName evidence="1">Uncharacterized protein</fullName>
    </submittedName>
</protein>
<accession>A0ABP4G2K4</accession>
<sequence>MRASLWLSKDRAQILYPYLNIVAEDPEQLAALTAVHAVRHDHTNVTTCLYFRGFFGDNGPKAVLRTI</sequence>